<evidence type="ECO:0000313" key="1">
    <source>
        <dbReference type="EMBL" id="MBB2166729.1"/>
    </source>
</evidence>
<evidence type="ECO:0000313" key="4">
    <source>
        <dbReference type="Proteomes" id="UP000561077"/>
    </source>
</evidence>
<dbReference type="Proteomes" id="UP000540490">
    <property type="component" value="Unassembled WGS sequence"/>
</dbReference>
<comment type="caution">
    <text evidence="1">The sequence shown here is derived from an EMBL/GenBank/DDBJ whole genome shotgun (WGS) entry which is preliminary data.</text>
</comment>
<dbReference type="RefSeq" id="WP_182975714.1">
    <property type="nucleotide sequence ID" value="NZ_JABEQN010000051.1"/>
</dbReference>
<keyword evidence="3" id="KW-1185">Reference proteome</keyword>
<dbReference type="AlphaFoldDB" id="A0A7W4IPT9"/>
<reference evidence="3 4" key="1">
    <citation type="submission" date="2020-04" db="EMBL/GenBank/DDBJ databases">
        <title>Description of novel Gluconacetobacter.</title>
        <authorList>
            <person name="Sombolestani A."/>
        </authorList>
    </citation>
    <scope>NUCLEOTIDE SEQUENCE [LARGE SCALE GENOMIC DNA]</scope>
    <source>
        <strain evidence="2 3">LMG 1728</strain>
        <strain evidence="1 4">LMG 1731</strain>
    </source>
</reference>
<gene>
    <name evidence="2" type="ORF">HLH25_19840</name>
    <name evidence="1" type="ORF">HLH26_19845</name>
</gene>
<dbReference type="Proteomes" id="UP000561077">
    <property type="component" value="Unassembled WGS sequence"/>
</dbReference>
<sequence>MGFNRHRTSDLVETSTPNPTDAIHLKQELVDGKLVPGAQLEIFWYILTQGGEAVFPPPTEAGIRHLAQLWPERSGDLLHLAEYTADSAEPLARSVFAAITGAMSIEGFWSITESYPRVRERMVEARPDLLAEDGAFELDNSTMVRMFCLVPPDGSIIGRLVPRLLLRDDERLASEIFNRFPYETASQVIAAANTGNVRVGRAWLQELVRRPRILLDPTIMGRIDHTSLLYEIANTLGWLTPEVVSAGSDPWIAALKNVVDDLADDKRDILQAFLIALGISSGGDGGRQILEKFFEPVHEQELKSRLPWRARDILLPVLADVSWGKGWDYGLRLRLAVAAAYVRNSYSPESYAALSRKRKVRTMLYDAATDIPGGKPYAEAVS</sequence>
<evidence type="ECO:0000313" key="2">
    <source>
        <dbReference type="EMBL" id="MBB2195831.1"/>
    </source>
</evidence>
<organism evidence="1 4">
    <name type="scientific">Gluconacetobacter dulcium</name>
    <dbReference type="NCBI Taxonomy" id="2729096"/>
    <lineage>
        <taxon>Bacteria</taxon>
        <taxon>Pseudomonadati</taxon>
        <taxon>Pseudomonadota</taxon>
        <taxon>Alphaproteobacteria</taxon>
        <taxon>Acetobacterales</taxon>
        <taxon>Acetobacteraceae</taxon>
        <taxon>Gluconacetobacter</taxon>
    </lineage>
</organism>
<proteinExistence type="predicted"/>
<dbReference type="EMBL" id="JABEQO010000052">
    <property type="protein sequence ID" value="MBB2166729.1"/>
    <property type="molecule type" value="Genomic_DNA"/>
</dbReference>
<protein>
    <submittedName>
        <fullName evidence="1">Uncharacterized protein</fullName>
    </submittedName>
</protein>
<name>A0A7W4IPT9_9PROT</name>
<evidence type="ECO:0000313" key="3">
    <source>
        <dbReference type="Proteomes" id="UP000540490"/>
    </source>
</evidence>
<dbReference type="EMBL" id="JABEQN010000051">
    <property type="protein sequence ID" value="MBB2195831.1"/>
    <property type="molecule type" value="Genomic_DNA"/>
</dbReference>
<accession>A0A7W4IPT9</accession>